<sequence length="168" mass="19745">MLSRLFAFIKFQLLSNNQHGVHSPFVYRFITKCLYASPHFKTSKSQNILLKTIAYFEIAEVQLIPSNIALEKEITKNIKGVSFTNTSNQLIYIDKFQRETIEKFIVDNNSITNDTVVLVNGIYQTENTHKLWESIKELNRVKVTMDLFYCGLVFFRREQAKEHFKIRI</sequence>
<evidence type="ECO:0000313" key="1">
    <source>
        <dbReference type="EMBL" id="SMG10634.1"/>
    </source>
</evidence>
<dbReference type="STRING" id="188872.SAMN03080602_00546"/>
<dbReference type="Proteomes" id="UP000193420">
    <property type="component" value="Unassembled WGS sequence"/>
</dbReference>
<organism evidence="1 2">
    <name type="scientific">Arenibacter troitsensis</name>
    <dbReference type="NCBI Taxonomy" id="188872"/>
    <lineage>
        <taxon>Bacteria</taxon>
        <taxon>Pseudomonadati</taxon>
        <taxon>Bacteroidota</taxon>
        <taxon>Flavobacteriia</taxon>
        <taxon>Flavobacteriales</taxon>
        <taxon>Flavobacteriaceae</taxon>
        <taxon>Arenibacter</taxon>
    </lineage>
</organism>
<accession>A0A1X7I956</accession>
<dbReference type="RefSeq" id="WP_139827125.1">
    <property type="nucleotide sequence ID" value="NZ_FXAO01000001.1"/>
</dbReference>
<dbReference type="OrthoDB" id="5464618at2"/>
<reference evidence="2" key="1">
    <citation type="submission" date="2017-04" db="EMBL/GenBank/DDBJ databases">
        <authorList>
            <person name="Varghese N."/>
            <person name="Submissions S."/>
        </authorList>
    </citation>
    <scope>NUCLEOTIDE SEQUENCE [LARGE SCALE GENOMIC DNA]</scope>
    <source>
        <strain evidence="2">DSM 19835</strain>
    </source>
</reference>
<name>A0A1X7I956_9FLAO</name>
<dbReference type="AlphaFoldDB" id="A0A1X7I956"/>
<evidence type="ECO:0000313" key="2">
    <source>
        <dbReference type="Proteomes" id="UP000193420"/>
    </source>
</evidence>
<keyword evidence="2" id="KW-1185">Reference proteome</keyword>
<gene>
    <name evidence="1" type="ORF">SAMN03080602_00546</name>
</gene>
<proteinExistence type="predicted"/>
<dbReference type="EMBL" id="FXAO01000001">
    <property type="protein sequence ID" value="SMG10634.1"/>
    <property type="molecule type" value="Genomic_DNA"/>
</dbReference>
<protein>
    <submittedName>
        <fullName evidence="1">Uncharacterized protein</fullName>
    </submittedName>
</protein>